<dbReference type="InterPro" id="IPR011075">
    <property type="entry name" value="TetR_C"/>
</dbReference>
<evidence type="ECO:0000256" key="3">
    <source>
        <dbReference type="ARBA" id="ARBA00023125"/>
    </source>
</evidence>
<dbReference type="PANTHER" id="PTHR47506">
    <property type="entry name" value="TRANSCRIPTIONAL REGULATORY PROTEIN"/>
    <property type="match status" value="1"/>
</dbReference>
<keyword evidence="8" id="KW-1185">Reference proteome</keyword>
<dbReference type="InterPro" id="IPR001647">
    <property type="entry name" value="HTH_TetR"/>
</dbReference>
<protein>
    <submittedName>
        <fullName evidence="7">TetR/AcrR family transcriptional regulator</fullName>
    </submittedName>
</protein>
<accession>A0ABW8ZUB2</accession>
<evidence type="ECO:0000256" key="4">
    <source>
        <dbReference type="ARBA" id="ARBA00023163"/>
    </source>
</evidence>
<dbReference type="SUPFAM" id="SSF48498">
    <property type="entry name" value="Tetracyclin repressor-like, C-terminal domain"/>
    <property type="match status" value="1"/>
</dbReference>
<dbReference type="EMBL" id="JAQQFN010000021">
    <property type="protein sequence ID" value="MFL9886448.1"/>
    <property type="molecule type" value="Genomic_DNA"/>
</dbReference>
<keyword evidence="2" id="KW-0805">Transcription regulation</keyword>
<evidence type="ECO:0000313" key="7">
    <source>
        <dbReference type="EMBL" id="MFL9886448.1"/>
    </source>
</evidence>
<dbReference type="InterPro" id="IPR036271">
    <property type="entry name" value="Tet_transcr_reg_TetR-rel_C_sf"/>
</dbReference>
<dbReference type="Gene3D" id="1.10.10.60">
    <property type="entry name" value="Homeodomain-like"/>
    <property type="match status" value="1"/>
</dbReference>
<evidence type="ECO:0000259" key="6">
    <source>
        <dbReference type="PROSITE" id="PS50977"/>
    </source>
</evidence>
<sequence length="203" mass="22582">MSGRGRPRGFDKEEVLERAMELFWRKGYEATSMIDLITTMGIGSPSLYAAFGSKEELFRQALDFYRATEGRKIWGCLTRKGTAFAAVESYLMQSARVFSRPDKPPGCLVVLSALHPAEHSDTVRQTLIEMRSRSVADLMQRLQQGIAAGEISPEVDLAAIARYYVTVQQGMSIQARDGASRRELEMIAQAALASWPTLVDADR</sequence>
<evidence type="ECO:0000256" key="1">
    <source>
        <dbReference type="ARBA" id="ARBA00022491"/>
    </source>
</evidence>
<evidence type="ECO:0000256" key="2">
    <source>
        <dbReference type="ARBA" id="ARBA00023015"/>
    </source>
</evidence>
<dbReference type="InterPro" id="IPR023772">
    <property type="entry name" value="DNA-bd_HTH_TetR-type_CS"/>
</dbReference>
<reference evidence="7 8" key="1">
    <citation type="journal article" date="2024" name="Chem. Sci.">
        <title>Discovery of megapolipeptins by genome mining of a Burkholderiales bacteria collection.</title>
        <authorList>
            <person name="Paulo B.S."/>
            <person name="Recchia M.J.J."/>
            <person name="Lee S."/>
            <person name="Fergusson C.H."/>
            <person name="Romanowski S.B."/>
            <person name="Hernandez A."/>
            <person name="Krull N."/>
            <person name="Liu D.Y."/>
            <person name="Cavanagh H."/>
            <person name="Bos A."/>
            <person name="Gray C.A."/>
            <person name="Murphy B.T."/>
            <person name="Linington R.G."/>
            <person name="Eustaquio A.S."/>
        </authorList>
    </citation>
    <scope>NUCLEOTIDE SEQUENCE [LARGE SCALE GENOMIC DNA]</scope>
    <source>
        <strain evidence="7 8">RL16-012-BIC-B</strain>
    </source>
</reference>
<comment type="caution">
    <text evidence="7">The sequence shown here is derived from an EMBL/GenBank/DDBJ whole genome shotgun (WGS) entry which is preliminary data.</text>
</comment>
<dbReference type="Gene3D" id="1.10.357.10">
    <property type="entry name" value="Tetracycline Repressor, domain 2"/>
    <property type="match status" value="1"/>
</dbReference>
<evidence type="ECO:0000256" key="5">
    <source>
        <dbReference type="PROSITE-ProRule" id="PRU00335"/>
    </source>
</evidence>
<keyword evidence="3 5" id="KW-0238">DNA-binding</keyword>
<organism evidence="7 8">
    <name type="scientific">Paraburkholderia agricolaris</name>
    <dbReference type="NCBI Taxonomy" id="2152888"/>
    <lineage>
        <taxon>Bacteria</taxon>
        <taxon>Pseudomonadati</taxon>
        <taxon>Pseudomonadota</taxon>
        <taxon>Betaproteobacteria</taxon>
        <taxon>Burkholderiales</taxon>
        <taxon>Burkholderiaceae</taxon>
        <taxon>Paraburkholderia</taxon>
    </lineage>
</organism>
<feature type="DNA-binding region" description="H-T-H motif" evidence="5">
    <location>
        <begin position="32"/>
        <end position="51"/>
    </location>
</feature>
<dbReference type="RefSeq" id="WP_408269678.1">
    <property type="nucleotide sequence ID" value="NZ_JAQQFH010000019.1"/>
</dbReference>
<keyword evidence="4" id="KW-0804">Transcription</keyword>
<keyword evidence="1" id="KW-0678">Repressor</keyword>
<dbReference type="PROSITE" id="PS01081">
    <property type="entry name" value="HTH_TETR_1"/>
    <property type="match status" value="1"/>
</dbReference>
<dbReference type="InterPro" id="IPR009057">
    <property type="entry name" value="Homeodomain-like_sf"/>
</dbReference>
<dbReference type="PRINTS" id="PR00455">
    <property type="entry name" value="HTHTETR"/>
</dbReference>
<dbReference type="PROSITE" id="PS50977">
    <property type="entry name" value="HTH_TETR_2"/>
    <property type="match status" value="1"/>
</dbReference>
<proteinExistence type="predicted"/>
<dbReference type="Proteomes" id="UP001629249">
    <property type="component" value="Unassembled WGS sequence"/>
</dbReference>
<dbReference type="Pfam" id="PF16925">
    <property type="entry name" value="TetR_C_13"/>
    <property type="match status" value="1"/>
</dbReference>
<dbReference type="Pfam" id="PF00440">
    <property type="entry name" value="TetR_N"/>
    <property type="match status" value="1"/>
</dbReference>
<feature type="domain" description="HTH tetR-type" evidence="6">
    <location>
        <begin position="9"/>
        <end position="69"/>
    </location>
</feature>
<dbReference type="SUPFAM" id="SSF46689">
    <property type="entry name" value="Homeodomain-like"/>
    <property type="match status" value="1"/>
</dbReference>
<dbReference type="PANTHER" id="PTHR47506:SF1">
    <property type="entry name" value="HTH-TYPE TRANSCRIPTIONAL REGULATOR YJDC"/>
    <property type="match status" value="1"/>
</dbReference>
<name>A0ABW8ZUB2_9BURK</name>
<gene>
    <name evidence="7" type="ORF">PQR66_25630</name>
</gene>
<evidence type="ECO:0000313" key="8">
    <source>
        <dbReference type="Proteomes" id="UP001629249"/>
    </source>
</evidence>